<accession>A0A432W6S7</accession>
<dbReference type="InterPro" id="IPR001375">
    <property type="entry name" value="Peptidase_S9_cat"/>
</dbReference>
<name>A0A432W6S7_9GAMM</name>
<evidence type="ECO:0000256" key="2">
    <source>
        <dbReference type="ARBA" id="ARBA00022825"/>
    </source>
</evidence>
<dbReference type="Gene3D" id="2.120.10.30">
    <property type="entry name" value="TolB, C-terminal domain"/>
    <property type="match status" value="2"/>
</dbReference>
<dbReference type="EMBL" id="PIPL01000001">
    <property type="protein sequence ID" value="RUO25768.1"/>
    <property type="molecule type" value="Genomic_DNA"/>
</dbReference>
<dbReference type="Pfam" id="PF07676">
    <property type="entry name" value="PD40"/>
    <property type="match status" value="2"/>
</dbReference>
<feature type="signal peptide" evidence="3">
    <location>
        <begin position="1"/>
        <end position="38"/>
    </location>
</feature>
<organism evidence="5 6">
    <name type="scientific">Aliidiomarina minuta</name>
    <dbReference type="NCBI Taxonomy" id="880057"/>
    <lineage>
        <taxon>Bacteria</taxon>
        <taxon>Pseudomonadati</taxon>
        <taxon>Pseudomonadota</taxon>
        <taxon>Gammaproteobacteria</taxon>
        <taxon>Alteromonadales</taxon>
        <taxon>Idiomarinaceae</taxon>
        <taxon>Aliidiomarina</taxon>
    </lineage>
</organism>
<keyword evidence="2" id="KW-0720">Serine protease</keyword>
<evidence type="ECO:0000256" key="3">
    <source>
        <dbReference type="SAM" id="SignalP"/>
    </source>
</evidence>
<sequence length="677" mass="75916">MPSSVAQPTLPRYVKMTKIAFSGLYGCLLAASIVSASAAGQRAITAEDYYQTVDSHSPLVSPSGEQVIFVRTHISENQRSRHSNLWLADTSSALSARQFTWGDSDRAAAWSPDGRYLTFISNRDNGSALYKIRVAGGESQSLLQLKQGSLVDYKWATDGDSLLVSISLQPDIEDPLTEKEDSDDKADVQVARHAVYKTQGRYRDESLTSLWRYQLDEQKLVPLTLESGFNEGEPSFSPQGTHIAFSSNRHPDAFEGAFSQSLFIIDPQGEQQQLNTPDGHNSQPLWLSDDSLVFIHRAEPYAAPDLYRYNLQQNQSELIKGAMDLAPNNLQVANGMLYFTADNQGSHTLHQLDPGDGEISRLSDYGYSLHDMNVSQSAEQIVLSRHHEAKLPELYAFQSGDYLPLTDFNQSLQDQLSLERYQTFTVQDSDGHAAQAYFLPPTQFEEGQQYPLILNIKGGPGGMWGHQWMQEMQLMAARGYAVVFVNYRGSSGFGHDFAQQVRLDYGGADYRDNMLALETALEQYPWLDTERLYITGGSHGGFLTNWITTQSDRFRAAVTQRSVSNWLSEAGTQAFPPASMRVEFGGTIWENFDYYWDRSPLKYADQVTTPTLIIHSTDDHITPIGQGEEWFYALKANDVETELVVFQGEGHGLSRSGTPINLVERLNRIIDWFDKHP</sequence>
<evidence type="ECO:0000256" key="1">
    <source>
        <dbReference type="ARBA" id="ARBA00022801"/>
    </source>
</evidence>
<keyword evidence="1" id="KW-0378">Hydrolase</keyword>
<dbReference type="Gene3D" id="3.40.50.1820">
    <property type="entry name" value="alpha/beta hydrolase"/>
    <property type="match status" value="1"/>
</dbReference>
<dbReference type="PANTHER" id="PTHR42776">
    <property type="entry name" value="SERINE PEPTIDASE S9 FAMILY MEMBER"/>
    <property type="match status" value="1"/>
</dbReference>
<dbReference type="InterPro" id="IPR029058">
    <property type="entry name" value="AB_hydrolase_fold"/>
</dbReference>
<dbReference type="SUPFAM" id="SSF82171">
    <property type="entry name" value="DPP6 N-terminal domain-like"/>
    <property type="match status" value="1"/>
</dbReference>
<dbReference type="SUPFAM" id="SSF53474">
    <property type="entry name" value="alpha/beta-Hydrolases"/>
    <property type="match status" value="1"/>
</dbReference>
<dbReference type="InterPro" id="IPR011659">
    <property type="entry name" value="WD40"/>
</dbReference>
<comment type="caution">
    <text evidence="5">The sequence shown here is derived from an EMBL/GenBank/DDBJ whole genome shotgun (WGS) entry which is preliminary data.</text>
</comment>
<dbReference type="GO" id="GO:0004252">
    <property type="term" value="F:serine-type endopeptidase activity"/>
    <property type="evidence" value="ECO:0007669"/>
    <property type="project" value="TreeGrafter"/>
</dbReference>
<dbReference type="GO" id="GO:0006508">
    <property type="term" value="P:proteolysis"/>
    <property type="evidence" value="ECO:0007669"/>
    <property type="project" value="InterPro"/>
</dbReference>
<dbReference type="Pfam" id="PF00326">
    <property type="entry name" value="Peptidase_S9"/>
    <property type="match status" value="1"/>
</dbReference>
<feature type="domain" description="Peptidase S9 prolyl oligopeptidase catalytic" evidence="4">
    <location>
        <begin position="469"/>
        <end position="676"/>
    </location>
</feature>
<dbReference type="PANTHER" id="PTHR42776:SF27">
    <property type="entry name" value="DIPEPTIDYL PEPTIDASE FAMILY MEMBER 6"/>
    <property type="match status" value="1"/>
</dbReference>
<keyword evidence="2" id="KW-0645">Protease</keyword>
<feature type="chain" id="PRO_5019584038" evidence="3">
    <location>
        <begin position="39"/>
        <end position="677"/>
    </location>
</feature>
<protein>
    <submittedName>
        <fullName evidence="5">S9 family peptidase</fullName>
    </submittedName>
</protein>
<evidence type="ECO:0000259" key="4">
    <source>
        <dbReference type="Pfam" id="PF00326"/>
    </source>
</evidence>
<proteinExistence type="predicted"/>
<gene>
    <name evidence="5" type="ORF">CWE09_03290</name>
</gene>
<keyword evidence="6" id="KW-1185">Reference proteome</keyword>
<evidence type="ECO:0000313" key="6">
    <source>
        <dbReference type="Proteomes" id="UP000288293"/>
    </source>
</evidence>
<dbReference type="OrthoDB" id="4269629at2"/>
<dbReference type="Proteomes" id="UP000288293">
    <property type="component" value="Unassembled WGS sequence"/>
</dbReference>
<evidence type="ECO:0000313" key="5">
    <source>
        <dbReference type="EMBL" id="RUO25768.1"/>
    </source>
</evidence>
<keyword evidence="3" id="KW-0732">Signal</keyword>
<reference evidence="5 6" key="1">
    <citation type="journal article" date="2011" name="Front. Microbiol.">
        <title>Genomic signatures of strain selection and enhancement in Bacillus atrophaeus var. globigii, a historical biowarfare simulant.</title>
        <authorList>
            <person name="Gibbons H.S."/>
            <person name="Broomall S.M."/>
            <person name="McNew L.A."/>
            <person name="Daligault H."/>
            <person name="Chapman C."/>
            <person name="Bruce D."/>
            <person name="Karavis M."/>
            <person name="Krepps M."/>
            <person name="McGregor P.A."/>
            <person name="Hong C."/>
            <person name="Park K.H."/>
            <person name="Akmal A."/>
            <person name="Feldman A."/>
            <person name="Lin J.S."/>
            <person name="Chang W.E."/>
            <person name="Higgs B.W."/>
            <person name="Demirev P."/>
            <person name="Lindquist J."/>
            <person name="Liem A."/>
            <person name="Fochler E."/>
            <person name="Read T.D."/>
            <person name="Tapia R."/>
            <person name="Johnson S."/>
            <person name="Bishop-Lilly K.A."/>
            <person name="Detter C."/>
            <person name="Han C."/>
            <person name="Sozhamannan S."/>
            <person name="Rosenzweig C.N."/>
            <person name="Skowronski E.W."/>
        </authorList>
    </citation>
    <scope>NUCLEOTIDE SEQUENCE [LARGE SCALE GENOMIC DNA]</scope>
    <source>
        <strain evidence="5 6">MLST1</strain>
    </source>
</reference>
<dbReference type="InterPro" id="IPR011042">
    <property type="entry name" value="6-blade_b-propeller_TolB-like"/>
</dbReference>
<dbReference type="AlphaFoldDB" id="A0A432W6S7"/>